<gene>
    <name evidence="1" type="ORF">JR316_009544</name>
</gene>
<proteinExistence type="predicted"/>
<dbReference type="OrthoDB" id="3223806at2759"/>
<reference evidence="1" key="1">
    <citation type="submission" date="2021-02" db="EMBL/GenBank/DDBJ databases">
        <title>Psilocybe cubensis genome.</title>
        <authorList>
            <person name="Mckernan K.J."/>
            <person name="Crawford S."/>
            <person name="Trippe A."/>
            <person name="Kane L.T."/>
            <person name="Mclaughlin S."/>
        </authorList>
    </citation>
    <scope>NUCLEOTIDE SEQUENCE [LARGE SCALE GENOMIC DNA]</scope>
    <source>
        <strain evidence="1">MGC-MH-2018</strain>
    </source>
</reference>
<comment type="caution">
    <text evidence="1">The sequence shown here is derived from an EMBL/GenBank/DDBJ whole genome shotgun (WGS) entry which is preliminary data.</text>
</comment>
<organism evidence="1">
    <name type="scientific">Psilocybe cubensis</name>
    <name type="common">Psychedelic mushroom</name>
    <name type="synonym">Stropharia cubensis</name>
    <dbReference type="NCBI Taxonomy" id="181762"/>
    <lineage>
        <taxon>Eukaryota</taxon>
        <taxon>Fungi</taxon>
        <taxon>Dikarya</taxon>
        <taxon>Basidiomycota</taxon>
        <taxon>Agaricomycotina</taxon>
        <taxon>Agaricomycetes</taxon>
        <taxon>Agaricomycetidae</taxon>
        <taxon>Agaricales</taxon>
        <taxon>Agaricineae</taxon>
        <taxon>Strophariaceae</taxon>
        <taxon>Psilocybe</taxon>
    </lineage>
</organism>
<accession>A0A8H7XQJ4</accession>
<protein>
    <submittedName>
        <fullName evidence="1">Uncharacterized protein</fullName>
    </submittedName>
</protein>
<dbReference type="AlphaFoldDB" id="A0A8H7XQJ4"/>
<sequence>MTALANFWIGSLMRQDVDLDDVTTIRAIVKASRHFYYNLSRKPPCQFDGVHMELYKLSATMTEEFDRVRSYGSHNIQHLFYFDPNESTIGGSYLPAIGAGKNAQTTKVDAPLPARSALAIGHGDDGATTSENILAGKLDS</sequence>
<evidence type="ECO:0000313" key="1">
    <source>
        <dbReference type="EMBL" id="KAG5165955.1"/>
    </source>
</evidence>
<name>A0A8H7XQJ4_PSICU</name>
<dbReference type="EMBL" id="JAFIQS010000009">
    <property type="protein sequence ID" value="KAG5165955.1"/>
    <property type="molecule type" value="Genomic_DNA"/>
</dbReference>